<feature type="region of interest" description="Disordered" evidence="1">
    <location>
        <begin position="1"/>
        <end position="48"/>
    </location>
</feature>
<name>A0AA38IWX8_9CUCU</name>
<organism evidence="2 3">
    <name type="scientific">Zophobas morio</name>
    <dbReference type="NCBI Taxonomy" id="2755281"/>
    <lineage>
        <taxon>Eukaryota</taxon>
        <taxon>Metazoa</taxon>
        <taxon>Ecdysozoa</taxon>
        <taxon>Arthropoda</taxon>
        <taxon>Hexapoda</taxon>
        <taxon>Insecta</taxon>
        <taxon>Pterygota</taxon>
        <taxon>Neoptera</taxon>
        <taxon>Endopterygota</taxon>
        <taxon>Coleoptera</taxon>
        <taxon>Polyphaga</taxon>
        <taxon>Cucujiformia</taxon>
        <taxon>Tenebrionidae</taxon>
        <taxon>Zophobas</taxon>
    </lineage>
</organism>
<comment type="caution">
    <text evidence="2">The sequence shown here is derived from an EMBL/GenBank/DDBJ whole genome shotgun (WGS) entry which is preliminary data.</text>
</comment>
<dbReference type="Proteomes" id="UP001168821">
    <property type="component" value="Unassembled WGS sequence"/>
</dbReference>
<sequence length="104" mass="11848">MPQRKKPFSGKAEKEQLKAKKQSKQNAPQGYGARNGNRTVKPSGGDNERVGFIFFTTALLKMEGLIKIATLYSSIKPREINYFNDYVNNIIEKFDLKNLGFFLN</sequence>
<proteinExistence type="predicted"/>
<dbReference type="EMBL" id="JALNTZ010000002">
    <property type="protein sequence ID" value="KAJ3662851.1"/>
    <property type="molecule type" value="Genomic_DNA"/>
</dbReference>
<evidence type="ECO:0000313" key="2">
    <source>
        <dbReference type="EMBL" id="KAJ3662851.1"/>
    </source>
</evidence>
<dbReference type="AlphaFoldDB" id="A0AA38IWX8"/>
<reference evidence="2" key="1">
    <citation type="journal article" date="2023" name="G3 (Bethesda)">
        <title>Whole genome assemblies of Zophobas morio and Tenebrio molitor.</title>
        <authorList>
            <person name="Kaur S."/>
            <person name="Stinson S.A."/>
            <person name="diCenzo G.C."/>
        </authorList>
    </citation>
    <scope>NUCLEOTIDE SEQUENCE</scope>
    <source>
        <strain evidence="2">QUZm001</strain>
    </source>
</reference>
<gene>
    <name evidence="2" type="ORF">Zmor_007174</name>
</gene>
<protein>
    <submittedName>
        <fullName evidence="2">Uncharacterized protein</fullName>
    </submittedName>
</protein>
<keyword evidence="3" id="KW-1185">Reference proteome</keyword>
<evidence type="ECO:0000313" key="3">
    <source>
        <dbReference type="Proteomes" id="UP001168821"/>
    </source>
</evidence>
<accession>A0AA38IWX8</accession>
<evidence type="ECO:0000256" key="1">
    <source>
        <dbReference type="SAM" id="MobiDB-lite"/>
    </source>
</evidence>